<keyword evidence="7 10" id="KW-0275">Fatty acid biosynthesis</keyword>
<comment type="catalytic activity">
    <reaction evidence="8 10">
        <text>apo-[ACP] + CoA = holo-[ACP] + adenosine 3',5'-bisphosphate + H(+)</text>
        <dbReference type="Rhea" id="RHEA:12068"/>
        <dbReference type="Rhea" id="RHEA-COMP:9685"/>
        <dbReference type="Rhea" id="RHEA-COMP:9690"/>
        <dbReference type="ChEBI" id="CHEBI:15378"/>
        <dbReference type="ChEBI" id="CHEBI:29999"/>
        <dbReference type="ChEBI" id="CHEBI:57287"/>
        <dbReference type="ChEBI" id="CHEBI:58343"/>
        <dbReference type="ChEBI" id="CHEBI:64479"/>
        <dbReference type="EC" id="2.7.8.7"/>
    </reaction>
</comment>
<dbReference type="GO" id="GO:0006633">
    <property type="term" value="P:fatty acid biosynthetic process"/>
    <property type="evidence" value="ECO:0007669"/>
    <property type="project" value="UniProtKB-UniRule"/>
</dbReference>
<dbReference type="STRING" id="1232683.ADIMK_0526"/>
<evidence type="ECO:0000256" key="5">
    <source>
        <dbReference type="ARBA" id="ARBA00022842"/>
    </source>
</evidence>
<dbReference type="Pfam" id="PF01648">
    <property type="entry name" value="ACPS"/>
    <property type="match status" value="1"/>
</dbReference>
<comment type="function">
    <text evidence="10">Transfers the 4'-phosphopantetheine moiety from coenzyme A to a Ser of acyl-carrier-protein.</text>
</comment>
<comment type="subcellular location">
    <subcellularLocation>
        <location evidence="10">Cytoplasm</location>
    </subcellularLocation>
</comment>
<comment type="caution">
    <text evidence="12">The sequence shown here is derived from an EMBL/GenBank/DDBJ whole genome shotgun (WGS) entry which is preliminary data.</text>
</comment>
<keyword evidence="2 10" id="KW-0808">Transferase</keyword>
<dbReference type="InterPro" id="IPR008278">
    <property type="entry name" value="4-PPantetheinyl_Trfase_dom"/>
</dbReference>
<dbReference type="InterPro" id="IPR037143">
    <property type="entry name" value="4-PPantetheinyl_Trfase_dom_sf"/>
</dbReference>
<keyword evidence="6 10" id="KW-0443">Lipid metabolism</keyword>
<evidence type="ECO:0000256" key="2">
    <source>
        <dbReference type="ARBA" id="ARBA00022679"/>
    </source>
</evidence>
<gene>
    <name evidence="10" type="primary">acpS</name>
    <name evidence="12" type="ORF">ADIMK_0526</name>
</gene>
<evidence type="ECO:0000256" key="6">
    <source>
        <dbReference type="ARBA" id="ARBA00023098"/>
    </source>
</evidence>
<reference evidence="12 13" key="1">
    <citation type="submission" date="2014-04" db="EMBL/GenBank/DDBJ databases">
        <title>Marinobacterium kochiensis sp. nov., isolated from sediment sample collected from Kochi backwaters in Kerala, India.</title>
        <authorList>
            <person name="Singh A."/>
            <person name="Pinnaka A.K."/>
        </authorList>
    </citation>
    <scope>NUCLEOTIDE SEQUENCE [LARGE SCALE GENOMIC DNA]</scope>
    <source>
        <strain evidence="12 13">AK27</strain>
    </source>
</reference>
<feature type="binding site" evidence="10">
    <location>
        <position position="8"/>
    </location>
    <ligand>
        <name>Mg(2+)</name>
        <dbReference type="ChEBI" id="CHEBI:18420"/>
    </ligand>
</feature>
<keyword evidence="3 10" id="KW-0479">Metal-binding</keyword>
<keyword evidence="10" id="KW-0963">Cytoplasm</keyword>
<dbReference type="eggNOG" id="COG0736">
    <property type="taxonomic scope" value="Bacteria"/>
</dbReference>
<dbReference type="GO" id="GO:0008897">
    <property type="term" value="F:holo-[acyl-carrier-protein] synthase activity"/>
    <property type="evidence" value="ECO:0007669"/>
    <property type="project" value="UniProtKB-UniRule"/>
</dbReference>
<comment type="similarity">
    <text evidence="10">Belongs to the P-Pant transferase superfamily. AcpS family.</text>
</comment>
<comment type="function">
    <text evidence="9">Transfers the 4'-phosphopantetheine moiety from coenzyme A to the 'Ser-36' of acyl-carrier-protein.</text>
</comment>
<keyword evidence="5 10" id="KW-0460">Magnesium</keyword>
<dbReference type="NCBIfam" id="TIGR00516">
    <property type="entry name" value="acpS"/>
    <property type="match status" value="1"/>
</dbReference>
<evidence type="ECO:0000259" key="11">
    <source>
        <dbReference type="Pfam" id="PF01648"/>
    </source>
</evidence>
<organism evidence="12 13">
    <name type="scientific">Marinobacterium lacunae</name>
    <dbReference type="NCBI Taxonomy" id="1232683"/>
    <lineage>
        <taxon>Bacteria</taxon>
        <taxon>Pseudomonadati</taxon>
        <taxon>Pseudomonadota</taxon>
        <taxon>Gammaproteobacteria</taxon>
        <taxon>Oceanospirillales</taxon>
        <taxon>Oceanospirillaceae</taxon>
        <taxon>Marinobacterium</taxon>
    </lineage>
</organism>
<sequence>MIAGLGTDIVEIARIEAALQRTPRLAERILTADELVAYQSSNNPARFLAKRFAAKEAAVKALGTGIGRGVGWQQLSVSHADSGRPLIAVTGTAGEIAASRRIGAWHLSYSDEQHYVIATVIAEILP</sequence>
<evidence type="ECO:0000256" key="3">
    <source>
        <dbReference type="ARBA" id="ARBA00022723"/>
    </source>
</evidence>
<dbReference type="Proteomes" id="UP000028252">
    <property type="component" value="Unassembled WGS sequence"/>
</dbReference>
<evidence type="ECO:0000256" key="7">
    <source>
        <dbReference type="ARBA" id="ARBA00023160"/>
    </source>
</evidence>
<dbReference type="Gene3D" id="3.90.470.20">
    <property type="entry name" value="4'-phosphopantetheinyl transferase domain"/>
    <property type="match status" value="1"/>
</dbReference>
<proteinExistence type="inferred from homology"/>
<name>A0A081G464_9GAMM</name>
<feature type="binding site" evidence="10">
    <location>
        <position position="56"/>
    </location>
    <ligand>
        <name>Mg(2+)</name>
        <dbReference type="ChEBI" id="CHEBI:18420"/>
    </ligand>
</feature>
<evidence type="ECO:0000256" key="9">
    <source>
        <dbReference type="ARBA" id="ARBA00054726"/>
    </source>
</evidence>
<dbReference type="EC" id="2.7.8.7" evidence="10"/>
<evidence type="ECO:0000256" key="10">
    <source>
        <dbReference type="HAMAP-Rule" id="MF_00101"/>
    </source>
</evidence>
<dbReference type="HAMAP" id="MF_00101">
    <property type="entry name" value="AcpS"/>
    <property type="match status" value="1"/>
</dbReference>
<accession>A0A081G464</accession>
<protein>
    <recommendedName>
        <fullName evidence="10">Holo-[acyl-carrier-protein] synthase</fullName>
        <shortName evidence="10">Holo-ACP synthase</shortName>
        <ecNumber evidence="10">2.7.8.7</ecNumber>
    </recommendedName>
    <alternativeName>
        <fullName evidence="10">4'-phosphopantetheinyl transferase AcpS</fullName>
    </alternativeName>
</protein>
<keyword evidence="13" id="KW-1185">Reference proteome</keyword>
<evidence type="ECO:0000313" key="12">
    <source>
        <dbReference type="EMBL" id="KEA65569.1"/>
    </source>
</evidence>
<keyword evidence="4 10" id="KW-0276">Fatty acid metabolism</keyword>
<dbReference type="InterPro" id="IPR004568">
    <property type="entry name" value="Ppantetheine-prot_Trfase_dom"/>
</dbReference>
<dbReference type="GO" id="GO:0000287">
    <property type="term" value="F:magnesium ion binding"/>
    <property type="evidence" value="ECO:0007669"/>
    <property type="project" value="UniProtKB-UniRule"/>
</dbReference>
<dbReference type="GO" id="GO:0005737">
    <property type="term" value="C:cytoplasm"/>
    <property type="evidence" value="ECO:0007669"/>
    <property type="project" value="UniProtKB-SubCell"/>
</dbReference>
<dbReference type="OrthoDB" id="517356at2"/>
<dbReference type="InterPro" id="IPR002582">
    <property type="entry name" value="ACPS"/>
</dbReference>
<keyword evidence="1 10" id="KW-0444">Lipid biosynthesis</keyword>
<dbReference type="EMBL" id="JMQN01000011">
    <property type="protein sequence ID" value="KEA65569.1"/>
    <property type="molecule type" value="Genomic_DNA"/>
</dbReference>
<dbReference type="SUPFAM" id="SSF56214">
    <property type="entry name" value="4'-phosphopantetheinyl transferase"/>
    <property type="match status" value="1"/>
</dbReference>
<evidence type="ECO:0000256" key="8">
    <source>
        <dbReference type="ARBA" id="ARBA00050875"/>
    </source>
</evidence>
<dbReference type="NCBIfam" id="TIGR00556">
    <property type="entry name" value="pantethn_trn"/>
    <property type="match status" value="1"/>
</dbReference>
<dbReference type="FunFam" id="3.90.470.20:FF:000001">
    <property type="entry name" value="Holo-[acyl-carrier-protein] synthase"/>
    <property type="match status" value="1"/>
</dbReference>
<evidence type="ECO:0000313" key="13">
    <source>
        <dbReference type="Proteomes" id="UP000028252"/>
    </source>
</evidence>
<evidence type="ECO:0000256" key="4">
    <source>
        <dbReference type="ARBA" id="ARBA00022832"/>
    </source>
</evidence>
<dbReference type="AlphaFoldDB" id="A0A081G464"/>
<comment type="cofactor">
    <cofactor evidence="10">
        <name>Mg(2+)</name>
        <dbReference type="ChEBI" id="CHEBI:18420"/>
    </cofactor>
</comment>
<feature type="domain" description="4'-phosphopantetheinyl transferase" evidence="11">
    <location>
        <begin position="4"/>
        <end position="118"/>
    </location>
</feature>
<dbReference type="RefSeq" id="WP_036183122.1">
    <property type="nucleotide sequence ID" value="NZ_JMQN01000011.1"/>
</dbReference>
<evidence type="ECO:0000256" key="1">
    <source>
        <dbReference type="ARBA" id="ARBA00022516"/>
    </source>
</evidence>
<dbReference type="PATRIC" id="fig|1232683.4.peg.520"/>